<organism evidence="1">
    <name type="scientific">uncultured Microcoleus sp</name>
    <dbReference type="NCBI Taxonomy" id="259945"/>
    <lineage>
        <taxon>Bacteria</taxon>
        <taxon>Bacillati</taxon>
        <taxon>Cyanobacteriota</taxon>
        <taxon>Cyanophyceae</taxon>
        <taxon>Oscillatoriophycideae</taxon>
        <taxon>Oscillatoriales</taxon>
        <taxon>Microcoleaceae</taxon>
        <taxon>Microcoleus</taxon>
        <taxon>environmental samples</taxon>
    </lineage>
</organism>
<name>A0A6J4LNN7_9CYAN</name>
<dbReference type="AlphaFoldDB" id="A0A6J4LNN7"/>
<proteinExistence type="predicted"/>
<accession>A0A6J4LNN7</accession>
<gene>
    <name evidence="1" type="ORF">AVDCRST_MAG84-2154</name>
</gene>
<evidence type="ECO:0000313" key="1">
    <source>
        <dbReference type="EMBL" id="CAA9336628.1"/>
    </source>
</evidence>
<reference evidence="1" key="1">
    <citation type="submission" date="2020-02" db="EMBL/GenBank/DDBJ databases">
        <authorList>
            <person name="Meier V. D."/>
        </authorList>
    </citation>
    <scope>NUCLEOTIDE SEQUENCE</scope>
    <source>
        <strain evidence="1">AVDCRST_MAG84</strain>
    </source>
</reference>
<sequence length="38" mass="4426">MTATLIFRRQLVRYTPLDLQQALERTSCHSKNFIGCLT</sequence>
<protein>
    <submittedName>
        <fullName evidence="1">Uncharacterized protein</fullName>
    </submittedName>
</protein>
<dbReference type="EMBL" id="CADCTZ010000364">
    <property type="protein sequence ID" value="CAA9336628.1"/>
    <property type="molecule type" value="Genomic_DNA"/>
</dbReference>